<dbReference type="eggNOG" id="COG0561">
    <property type="taxonomic scope" value="Bacteria"/>
</dbReference>
<proteinExistence type="predicted"/>
<dbReference type="InterPro" id="IPR006379">
    <property type="entry name" value="HAD-SF_hydro_IIB"/>
</dbReference>
<dbReference type="SUPFAM" id="SSF56784">
    <property type="entry name" value="HAD-like"/>
    <property type="match status" value="1"/>
</dbReference>
<evidence type="ECO:0000313" key="1">
    <source>
        <dbReference type="EMBL" id="EOH98119.1"/>
    </source>
</evidence>
<reference evidence="1 2" key="1">
    <citation type="submission" date="2013-02" db="EMBL/GenBank/DDBJ databases">
        <title>The Genome Sequence of Enterococcus pallens BAA-351.</title>
        <authorList>
            <consortium name="The Broad Institute Genome Sequencing Platform"/>
            <consortium name="The Broad Institute Genome Sequencing Center for Infectious Disease"/>
            <person name="Earl A.M."/>
            <person name="Gilmore M.S."/>
            <person name="Lebreton F."/>
            <person name="Walker B."/>
            <person name="Young S.K."/>
            <person name="Zeng Q."/>
            <person name="Gargeya S."/>
            <person name="Fitzgerald M."/>
            <person name="Haas B."/>
            <person name="Abouelleil A."/>
            <person name="Alvarado L."/>
            <person name="Arachchi H.M."/>
            <person name="Berlin A.M."/>
            <person name="Chapman S.B."/>
            <person name="Dewar J."/>
            <person name="Goldberg J."/>
            <person name="Griggs A."/>
            <person name="Gujja S."/>
            <person name="Hansen M."/>
            <person name="Howarth C."/>
            <person name="Imamovic A."/>
            <person name="Larimer J."/>
            <person name="McCowan C."/>
            <person name="Murphy C."/>
            <person name="Neiman D."/>
            <person name="Pearson M."/>
            <person name="Priest M."/>
            <person name="Roberts A."/>
            <person name="Saif S."/>
            <person name="Shea T."/>
            <person name="Sisk P."/>
            <person name="Sykes S."/>
            <person name="Wortman J."/>
            <person name="Nusbaum C."/>
            <person name="Birren B."/>
        </authorList>
    </citation>
    <scope>NUCLEOTIDE SEQUENCE [LARGE SCALE GENOMIC DNA]</scope>
    <source>
        <strain evidence="1 2">ATCC BAA-351</strain>
    </source>
</reference>
<dbReference type="HOGENOM" id="CLU_044146_7_0_9"/>
<dbReference type="PANTHER" id="PTHR10000">
    <property type="entry name" value="PHOSPHOSERINE PHOSPHATASE"/>
    <property type="match status" value="1"/>
</dbReference>
<accession>R2TD25</accession>
<dbReference type="AlphaFoldDB" id="R2TD25"/>
<dbReference type="GO" id="GO:0000287">
    <property type="term" value="F:magnesium ion binding"/>
    <property type="evidence" value="ECO:0007669"/>
    <property type="project" value="TreeGrafter"/>
</dbReference>
<keyword evidence="2" id="KW-1185">Reference proteome</keyword>
<dbReference type="InterPro" id="IPR036412">
    <property type="entry name" value="HAD-like_sf"/>
</dbReference>
<dbReference type="PATRIC" id="fig|1158607.3.peg.795"/>
<dbReference type="NCBIfam" id="TIGR01484">
    <property type="entry name" value="HAD-SF-IIB"/>
    <property type="match status" value="1"/>
</dbReference>
<keyword evidence="1" id="KW-0378">Hydrolase</keyword>
<dbReference type="Pfam" id="PF08282">
    <property type="entry name" value="Hydrolase_3"/>
    <property type="match status" value="1"/>
</dbReference>
<dbReference type="Gene3D" id="3.40.50.1000">
    <property type="entry name" value="HAD superfamily/HAD-like"/>
    <property type="match status" value="1"/>
</dbReference>
<dbReference type="GO" id="GO:0016791">
    <property type="term" value="F:phosphatase activity"/>
    <property type="evidence" value="ECO:0007669"/>
    <property type="project" value="TreeGrafter"/>
</dbReference>
<dbReference type="SFLD" id="SFLDS00003">
    <property type="entry name" value="Haloacid_Dehalogenase"/>
    <property type="match status" value="1"/>
</dbReference>
<protein>
    <submittedName>
        <fullName evidence="1">Cof-like hydrolase</fullName>
    </submittedName>
</protein>
<dbReference type="Proteomes" id="UP000013782">
    <property type="component" value="Unassembled WGS sequence"/>
</dbReference>
<dbReference type="NCBIfam" id="TIGR00099">
    <property type="entry name" value="Cof-subfamily"/>
    <property type="match status" value="1"/>
</dbReference>
<comment type="caution">
    <text evidence="1">The sequence shown here is derived from an EMBL/GenBank/DDBJ whole genome shotgun (WGS) entry which is preliminary data.</text>
</comment>
<gene>
    <name evidence="1" type="ORF">UAU_00793</name>
</gene>
<dbReference type="Gene3D" id="3.30.1240.10">
    <property type="match status" value="1"/>
</dbReference>
<dbReference type="PANTHER" id="PTHR10000:SF25">
    <property type="entry name" value="PHOSPHATASE YKRA-RELATED"/>
    <property type="match status" value="1"/>
</dbReference>
<dbReference type="InterPro" id="IPR000150">
    <property type="entry name" value="Cof"/>
</dbReference>
<dbReference type="InterPro" id="IPR023214">
    <property type="entry name" value="HAD_sf"/>
</dbReference>
<dbReference type="STRING" id="160454.RV10_GL002626"/>
<evidence type="ECO:0000313" key="2">
    <source>
        <dbReference type="Proteomes" id="UP000013782"/>
    </source>
</evidence>
<dbReference type="SFLD" id="SFLDG01140">
    <property type="entry name" value="C2.B:_Phosphomannomutase_and_P"/>
    <property type="match status" value="1"/>
</dbReference>
<organism evidence="1 2">
    <name type="scientific">Enterococcus pallens ATCC BAA-351</name>
    <dbReference type="NCBI Taxonomy" id="1158607"/>
    <lineage>
        <taxon>Bacteria</taxon>
        <taxon>Bacillati</taxon>
        <taxon>Bacillota</taxon>
        <taxon>Bacilli</taxon>
        <taxon>Lactobacillales</taxon>
        <taxon>Enterococcaceae</taxon>
        <taxon>Enterococcus</taxon>
    </lineage>
</organism>
<dbReference type="GO" id="GO:0005829">
    <property type="term" value="C:cytosol"/>
    <property type="evidence" value="ECO:0007669"/>
    <property type="project" value="TreeGrafter"/>
</dbReference>
<dbReference type="RefSeq" id="WP_010755850.1">
    <property type="nucleotide sequence ID" value="NZ_ASWD01000007.1"/>
</dbReference>
<name>R2TD25_9ENTE</name>
<dbReference type="OrthoDB" id="9810101at2"/>
<dbReference type="EMBL" id="AJAQ01000001">
    <property type="protein sequence ID" value="EOH98119.1"/>
    <property type="molecule type" value="Genomic_DNA"/>
</dbReference>
<sequence>MAKKYFFFDIDGTLTDRKTHQAVPSAVEALMQLQENGHFVAIATGRAHYKAISFMEEIGLKNMVCAGGGALVYNNELLHNRPLDTEKARAIINQADELGYGVLVMLDDSIKVWAKDNRFVEQVGERQEPTEYVIDPELDFSSLDTIYKIYLSISKEEEEKLTLKDTLGNLRFVPEYLMFQYDDKYAGIVDMMEKLNGDLADVVVFGDDTNDLVMFHPQWTNIAMGNATEELKAKADYVTEANVDDGIFNACKKFGWI</sequence>